<comment type="caution">
    <text evidence="3">The sequence shown here is derived from an EMBL/GenBank/DDBJ whole genome shotgun (WGS) entry which is preliminary data.</text>
</comment>
<dbReference type="SMART" id="SM00470">
    <property type="entry name" value="ParB"/>
    <property type="match status" value="1"/>
</dbReference>
<dbReference type="Gene3D" id="3.90.1530.10">
    <property type="entry name" value="Conserved hypothetical protein from pyrococcus furiosus pfu- 392566-001, ParB domain"/>
    <property type="match status" value="1"/>
</dbReference>
<feature type="region of interest" description="Disordered" evidence="1">
    <location>
        <begin position="219"/>
        <end position="260"/>
    </location>
</feature>
<dbReference type="Proteomes" id="UP000419138">
    <property type="component" value="Unassembled WGS sequence"/>
</dbReference>
<feature type="compositionally biased region" description="Basic and acidic residues" evidence="1">
    <location>
        <begin position="219"/>
        <end position="234"/>
    </location>
</feature>
<reference evidence="3 4" key="1">
    <citation type="submission" date="2019-05" db="EMBL/GenBank/DDBJ databases">
        <title>Comparative genomics and metabolomics analyses of clavulanic acid producing Streptomyces species provides insight into specialized metabolism and evolution of beta-lactam biosynthetic gene clusters.</title>
        <authorList>
            <person name="Moore M.A."/>
            <person name="Cruz-Morales P."/>
            <person name="Barona Gomez F."/>
            <person name="Kapil T."/>
        </authorList>
    </citation>
    <scope>NUCLEOTIDE SEQUENCE [LARGE SCALE GENOMIC DNA]</scope>
    <source>
        <strain evidence="3 4">NRRL 5741</strain>
    </source>
</reference>
<keyword evidence="4" id="KW-1185">Reference proteome</keyword>
<accession>A0A646KJA8</accession>
<dbReference type="OrthoDB" id="3701787at2"/>
<dbReference type="InterPro" id="IPR003115">
    <property type="entry name" value="ParB_N"/>
</dbReference>
<dbReference type="RefSeq" id="WP_153523822.1">
    <property type="nucleotide sequence ID" value="NZ_JBEPDZ010000007.1"/>
</dbReference>
<name>A0A646KJA8_STRJU</name>
<organism evidence="3 4">
    <name type="scientific">Streptomyces jumonjinensis</name>
    <dbReference type="NCBI Taxonomy" id="1945"/>
    <lineage>
        <taxon>Bacteria</taxon>
        <taxon>Bacillati</taxon>
        <taxon>Actinomycetota</taxon>
        <taxon>Actinomycetes</taxon>
        <taxon>Kitasatosporales</taxon>
        <taxon>Streptomycetaceae</taxon>
        <taxon>Streptomyces</taxon>
    </lineage>
</organism>
<proteinExistence type="predicted"/>
<evidence type="ECO:0000259" key="2">
    <source>
        <dbReference type="SMART" id="SM00470"/>
    </source>
</evidence>
<dbReference type="EMBL" id="VCLA01000145">
    <property type="protein sequence ID" value="MQT02151.1"/>
    <property type="molecule type" value="Genomic_DNA"/>
</dbReference>
<protein>
    <submittedName>
        <fullName evidence="3">Streptomycin biosynthesis protein</fullName>
    </submittedName>
</protein>
<feature type="domain" description="ParB-like N-terminal" evidence="2">
    <location>
        <begin position="31"/>
        <end position="115"/>
    </location>
</feature>
<evidence type="ECO:0000313" key="4">
    <source>
        <dbReference type="Proteomes" id="UP000419138"/>
    </source>
</evidence>
<sequence length="349" mass="38054">MGHARAPVTSLTQGELELQLGYAQIDQNLVVEVEINSLSTADSPRISGSDPDHVESLAAAQAPLPPIIVHRPTMRVIDGLHRLRAAEIRGLDKVAVRFFDGNEAEAFVLAVESNITHGLPLTLAERKHAARRIIDSHPQWSDRMIASVAGIAHGTVAEIRRRAPGGPAAEVSRTGQDGRVRPINIAVEGRRLASELISENPGLSLRQIARAAAISPETARDVRNRLRRGEDPLPKPRSRKRTEHANGPAERPNGSAAEEAGTLLDRATVRHRAEIMARLKADPALRFSNTGRTLLRLLTIHTISAKGWEEIIDNVPPHVRATVARLARECGGVWTEFALRLERKVAESA</sequence>
<evidence type="ECO:0000256" key="1">
    <source>
        <dbReference type="SAM" id="MobiDB-lite"/>
    </source>
</evidence>
<dbReference type="SUPFAM" id="SSF110849">
    <property type="entry name" value="ParB/Sulfiredoxin"/>
    <property type="match status" value="1"/>
</dbReference>
<gene>
    <name evidence="3" type="ORF">FF041_18640</name>
</gene>
<dbReference type="AlphaFoldDB" id="A0A646KJA8"/>
<dbReference type="InterPro" id="IPR036086">
    <property type="entry name" value="ParB/Sulfiredoxin_sf"/>
</dbReference>
<evidence type="ECO:0000313" key="3">
    <source>
        <dbReference type="EMBL" id="MQT02151.1"/>
    </source>
</evidence>